<dbReference type="InterPro" id="IPR002716">
    <property type="entry name" value="PIN_dom"/>
</dbReference>
<name>A0A4Q2RD65_9HYPH</name>
<dbReference type="RefSeq" id="WP_129219989.1">
    <property type="nucleotide sequence ID" value="NZ_QYBC01000012.1"/>
</dbReference>
<protein>
    <recommendedName>
        <fullName evidence="1">PIN domain-containing protein</fullName>
    </recommendedName>
</protein>
<comment type="caution">
    <text evidence="2">The sequence shown here is derived from an EMBL/GenBank/DDBJ whole genome shotgun (WGS) entry which is preliminary data.</text>
</comment>
<proteinExistence type="predicted"/>
<accession>A0A4Q2RD65</accession>
<gene>
    <name evidence="2" type="ORF">D3272_14820</name>
</gene>
<dbReference type="EMBL" id="QYBC01000012">
    <property type="protein sequence ID" value="RYB03872.1"/>
    <property type="molecule type" value="Genomic_DNA"/>
</dbReference>
<reference evidence="2 3" key="1">
    <citation type="submission" date="2018-09" db="EMBL/GenBank/DDBJ databases">
        <authorList>
            <person name="Grouzdev D.S."/>
            <person name="Krutkina M.S."/>
        </authorList>
    </citation>
    <scope>NUCLEOTIDE SEQUENCE [LARGE SCALE GENOMIC DNA]</scope>
    <source>
        <strain evidence="2 3">RmlP001</strain>
    </source>
</reference>
<sequence length="121" mass="11984">MLDASAIVAILARWPGSDALLARLDAHGGPFLATPVALLDAVAGLARAKAGAGTVTPALLGAARDAVAEFAAALPSREVPVSADLGRRAADLLAAEGGDAGRALSRAAARAYRVPVLEHAG</sequence>
<dbReference type="CDD" id="cd09871">
    <property type="entry name" value="PIN_MtVapC28-VapC30-like"/>
    <property type="match status" value="1"/>
</dbReference>
<feature type="domain" description="PIN" evidence="1">
    <location>
        <begin position="1"/>
        <end position="117"/>
    </location>
</feature>
<dbReference type="Proteomes" id="UP000289411">
    <property type="component" value="Unassembled WGS sequence"/>
</dbReference>
<evidence type="ECO:0000313" key="2">
    <source>
        <dbReference type="EMBL" id="RYB03872.1"/>
    </source>
</evidence>
<organism evidence="2 3">
    <name type="scientific">Lichenibacterium ramalinae</name>
    <dbReference type="NCBI Taxonomy" id="2316527"/>
    <lineage>
        <taxon>Bacteria</taxon>
        <taxon>Pseudomonadati</taxon>
        <taxon>Pseudomonadota</taxon>
        <taxon>Alphaproteobacteria</taxon>
        <taxon>Hyphomicrobiales</taxon>
        <taxon>Lichenihabitantaceae</taxon>
        <taxon>Lichenibacterium</taxon>
    </lineage>
</organism>
<dbReference type="Gene3D" id="3.40.50.1010">
    <property type="entry name" value="5'-nuclease"/>
    <property type="match status" value="1"/>
</dbReference>
<dbReference type="InterPro" id="IPR029060">
    <property type="entry name" value="PIN-like_dom_sf"/>
</dbReference>
<keyword evidence="3" id="KW-1185">Reference proteome</keyword>
<reference evidence="2 3" key="2">
    <citation type="submission" date="2019-02" db="EMBL/GenBank/DDBJ databases">
        <title>'Lichenibacterium ramalinii' gen. nov. sp. nov., 'Lichenibacterium minor' gen. nov. sp. nov.</title>
        <authorList>
            <person name="Pankratov T."/>
        </authorList>
    </citation>
    <scope>NUCLEOTIDE SEQUENCE [LARGE SCALE GENOMIC DNA]</scope>
    <source>
        <strain evidence="2 3">RmlP001</strain>
    </source>
</reference>
<dbReference type="Pfam" id="PF01850">
    <property type="entry name" value="PIN"/>
    <property type="match status" value="1"/>
</dbReference>
<evidence type="ECO:0000259" key="1">
    <source>
        <dbReference type="Pfam" id="PF01850"/>
    </source>
</evidence>
<dbReference type="AlphaFoldDB" id="A0A4Q2RD65"/>
<dbReference type="SUPFAM" id="SSF88723">
    <property type="entry name" value="PIN domain-like"/>
    <property type="match status" value="1"/>
</dbReference>
<evidence type="ECO:0000313" key="3">
    <source>
        <dbReference type="Proteomes" id="UP000289411"/>
    </source>
</evidence>
<dbReference type="OrthoDB" id="10016828at2"/>